<gene>
    <name evidence="4" type="ORF">AMR76_12405</name>
</gene>
<dbReference type="RefSeq" id="WP_055466258.1">
    <property type="nucleotide sequence ID" value="NZ_LKHS01000010.1"/>
</dbReference>
<dbReference type="Pfam" id="PF00571">
    <property type="entry name" value="CBS"/>
    <property type="match status" value="1"/>
</dbReference>
<dbReference type="GO" id="GO:0071111">
    <property type="term" value="F:cyclic-guanylate-specific phosphodiesterase activity"/>
    <property type="evidence" value="ECO:0007669"/>
    <property type="project" value="InterPro"/>
</dbReference>
<comment type="caution">
    <text evidence="4">The sequence shown here is derived from an EMBL/GenBank/DDBJ whole genome shotgun (WGS) entry which is preliminary data.</text>
</comment>
<evidence type="ECO:0008006" key="6">
    <source>
        <dbReference type="Google" id="ProtNLM"/>
    </source>
</evidence>
<keyword evidence="1" id="KW-0129">CBS domain</keyword>
<dbReference type="Gene3D" id="3.20.20.450">
    <property type="entry name" value="EAL domain"/>
    <property type="match status" value="1"/>
</dbReference>
<dbReference type="InterPro" id="IPR000644">
    <property type="entry name" value="CBS_dom"/>
</dbReference>
<organism evidence="4 5">
    <name type="scientific">Vibrio furnissii</name>
    <dbReference type="NCBI Taxonomy" id="29494"/>
    <lineage>
        <taxon>Bacteria</taxon>
        <taxon>Pseudomonadati</taxon>
        <taxon>Pseudomonadota</taxon>
        <taxon>Gammaproteobacteria</taxon>
        <taxon>Vibrionales</taxon>
        <taxon>Vibrionaceae</taxon>
        <taxon>Vibrio</taxon>
    </lineage>
</organism>
<accession>A0A0Q2SCZ1</accession>
<dbReference type="SUPFAM" id="SSF141868">
    <property type="entry name" value="EAL domain-like"/>
    <property type="match status" value="1"/>
</dbReference>
<dbReference type="EMBL" id="LKHS01000010">
    <property type="protein sequence ID" value="KQH85307.1"/>
    <property type="molecule type" value="Genomic_DNA"/>
</dbReference>
<dbReference type="PANTHER" id="PTHR33121">
    <property type="entry name" value="CYCLIC DI-GMP PHOSPHODIESTERASE PDEF"/>
    <property type="match status" value="1"/>
</dbReference>
<feature type="domain" description="EAL" evidence="2">
    <location>
        <begin position="170"/>
        <end position="423"/>
    </location>
</feature>
<dbReference type="SUPFAM" id="SSF54631">
    <property type="entry name" value="CBS-domain pair"/>
    <property type="match status" value="1"/>
</dbReference>
<dbReference type="Proteomes" id="UP000051221">
    <property type="component" value="Unassembled WGS sequence"/>
</dbReference>
<evidence type="ECO:0000256" key="1">
    <source>
        <dbReference type="PROSITE-ProRule" id="PRU00703"/>
    </source>
</evidence>
<dbReference type="Gene3D" id="3.10.580.10">
    <property type="entry name" value="CBS-domain"/>
    <property type="match status" value="1"/>
</dbReference>
<dbReference type="CDD" id="cd01948">
    <property type="entry name" value="EAL"/>
    <property type="match status" value="1"/>
</dbReference>
<dbReference type="InterPro" id="IPR035919">
    <property type="entry name" value="EAL_sf"/>
</dbReference>
<evidence type="ECO:0000313" key="5">
    <source>
        <dbReference type="Proteomes" id="UP000051221"/>
    </source>
</evidence>
<dbReference type="PANTHER" id="PTHR33121:SF79">
    <property type="entry name" value="CYCLIC DI-GMP PHOSPHODIESTERASE PDED-RELATED"/>
    <property type="match status" value="1"/>
</dbReference>
<dbReference type="PROSITE" id="PS51371">
    <property type="entry name" value="CBS"/>
    <property type="match status" value="1"/>
</dbReference>
<protein>
    <recommendedName>
        <fullName evidence="6">Diguanylate phosphodiesterase</fullName>
    </recommendedName>
</protein>
<feature type="domain" description="CBS" evidence="3">
    <location>
        <begin position="525"/>
        <end position="581"/>
    </location>
</feature>
<dbReference type="PROSITE" id="PS50883">
    <property type="entry name" value="EAL"/>
    <property type="match status" value="1"/>
</dbReference>
<keyword evidence="5" id="KW-1185">Reference proteome</keyword>
<name>A0A0Q2SCZ1_VIBFU</name>
<evidence type="ECO:0000313" key="4">
    <source>
        <dbReference type="EMBL" id="KQH85307.1"/>
    </source>
</evidence>
<dbReference type="InterPro" id="IPR046342">
    <property type="entry name" value="CBS_dom_sf"/>
</dbReference>
<reference evidence="4 5" key="1">
    <citation type="submission" date="2015-08" db="EMBL/GenBank/DDBJ databases">
        <title>Antibacterial properties of a collection of Vibrionaceae strains.</title>
        <authorList>
            <person name="Giubergia S."/>
        </authorList>
    </citation>
    <scope>NUCLEOTIDE SEQUENCE [LARGE SCALE GENOMIC DNA]</scope>
    <source>
        <strain evidence="4 5">S0821</strain>
    </source>
</reference>
<sequence>MAPVSTSTQSESSRTMDQAAFISAAESKMHTARYQNISLVLAIKPASLDPRAFDVFHKVMQTVKSAQVVGNLNQNFLLVYVCEPICISQNQARAIHFSIRHFFSEVKQADERMYRFLISGKVGVSVLGKDTHSMKTAVVHASQATLAQQAGHKSRIQFYDTDLQLTIKRYVLLEDLVRDAIEKGAIGVQYQPIIRCQDWVVAGYEALCRFNLDAALNATTTELIGLAEDLNLISELDLLTYQNAFSQCAPWLKKSGRFLNLNLSPNTQQSLSEVLECMVLLAKQEQVEPRHIVIDMNEVKSPAATLDVSTLLPEFRQRGVQFALDDLSEGFRLADLLSQGQFQYLRVSRELIERSHERGEYYQVIKLLVRLCHRLDVEVIAEGIETPDEARLLSYLGVDYMQGYLFAKPVDYGDLQDAEKQLETILRQLHADGLTDSSDADEEAITLLNIASKSLPRLDPGEPLILANEYLKPDAINVIPVINKGECVGLVDKAQLNLHLTPAMGTEHETMKEAGIWNKPVASMMNTQLTIMDAQALLTDVLPLLKESALSLPIVLVTDNRYKGLVTETDITHYLLKRLKL</sequence>
<dbReference type="InParanoid" id="A0A0Q2SCZ1"/>
<dbReference type="SMART" id="SM00052">
    <property type="entry name" value="EAL"/>
    <property type="match status" value="1"/>
</dbReference>
<dbReference type="InterPro" id="IPR001633">
    <property type="entry name" value="EAL_dom"/>
</dbReference>
<evidence type="ECO:0000259" key="2">
    <source>
        <dbReference type="PROSITE" id="PS50883"/>
    </source>
</evidence>
<evidence type="ECO:0000259" key="3">
    <source>
        <dbReference type="PROSITE" id="PS51371"/>
    </source>
</evidence>
<dbReference type="InterPro" id="IPR050706">
    <property type="entry name" value="Cyclic-di-GMP_PDE-like"/>
</dbReference>
<dbReference type="Pfam" id="PF00563">
    <property type="entry name" value="EAL"/>
    <property type="match status" value="1"/>
</dbReference>
<dbReference type="AlphaFoldDB" id="A0A0Q2SCZ1"/>
<proteinExistence type="predicted"/>